<feature type="chain" id="PRO_5045574581" evidence="1">
    <location>
        <begin position="25"/>
        <end position="215"/>
    </location>
</feature>
<dbReference type="NCBIfam" id="TIGR02595">
    <property type="entry name" value="PEP_CTERM"/>
    <property type="match status" value="1"/>
</dbReference>
<comment type="caution">
    <text evidence="3">The sequence shown here is derived from an EMBL/GenBank/DDBJ whole genome shotgun (WGS) entry which is preliminary data.</text>
</comment>
<feature type="signal peptide" evidence="1">
    <location>
        <begin position="1"/>
        <end position="24"/>
    </location>
</feature>
<gene>
    <name evidence="3" type="ORF">ACFPO9_23190</name>
</gene>
<keyword evidence="1" id="KW-0732">Signal</keyword>
<evidence type="ECO:0000259" key="2">
    <source>
        <dbReference type="Pfam" id="PF07589"/>
    </source>
</evidence>
<organism evidence="3 4">
    <name type="scientific">Massilia aerilata</name>
    <dbReference type="NCBI Taxonomy" id="453817"/>
    <lineage>
        <taxon>Bacteria</taxon>
        <taxon>Pseudomonadati</taxon>
        <taxon>Pseudomonadota</taxon>
        <taxon>Betaproteobacteria</taxon>
        <taxon>Burkholderiales</taxon>
        <taxon>Oxalobacteraceae</taxon>
        <taxon>Telluria group</taxon>
        <taxon>Massilia</taxon>
    </lineage>
</organism>
<dbReference type="EMBL" id="JBHSMZ010000022">
    <property type="protein sequence ID" value="MFC5551433.1"/>
    <property type="molecule type" value="Genomic_DNA"/>
</dbReference>
<feature type="domain" description="Ice-binding protein C-terminal" evidence="2">
    <location>
        <begin position="190"/>
        <end position="213"/>
    </location>
</feature>
<sequence length="215" mass="22460">MKNFNASTLALAACLTAFALPALAEPVWTDVPVTARGPLGQSWTGVWDQAHSWNVAEYVSDVSVSGNTLSYDYWGAGAWMGTPTQTYVFKTTAAAAGSLTLGLDLVTNPLWDGSAASLYIWQGSTATRTLLADDTDGLTEHQTVTLDLQAGQDWGFLAVSGSIGDRLAYSGPVWGAITITDPATPNTPADVPEPASLALLGMGVLGLAAARRRKA</sequence>
<proteinExistence type="predicted"/>
<dbReference type="Proteomes" id="UP001596086">
    <property type="component" value="Unassembled WGS sequence"/>
</dbReference>
<dbReference type="InterPro" id="IPR013424">
    <property type="entry name" value="Ice-binding_C"/>
</dbReference>
<keyword evidence="4" id="KW-1185">Reference proteome</keyword>
<protein>
    <submittedName>
        <fullName evidence="3">PEP-CTERM sorting domain-containing protein</fullName>
    </submittedName>
</protein>
<evidence type="ECO:0000313" key="4">
    <source>
        <dbReference type="Proteomes" id="UP001596086"/>
    </source>
</evidence>
<dbReference type="Pfam" id="PF07589">
    <property type="entry name" value="PEP-CTERM"/>
    <property type="match status" value="1"/>
</dbReference>
<evidence type="ECO:0000256" key="1">
    <source>
        <dbReference type="SAM" id="SignalP"/>
    </source>
</evidence>
<reference evidence="4" key="1">
    <citation type="journal article" date="2019" name="Int. J. Syst. Evol. Microbiol.">
        <title>The Global Catalogue of Microorganisms (GCM) 10K type strain sequencing project: providing services to taxonomists for standard genome sequencing and annotation.</title>
        <authorList>
            <consortium name="The Broad Institute Genomics Platform"/>
            <consortium name="The Broad Institute Genome Sequencing Center for Infectious Disease"/>
            <person name="Wu L."/>
            <person name="Ma J."/>
        </authorList>
    </citation>
    <scope>NUCLEOTIDE SEQUENCE [LARGE SCALE GENOMIC DNA]</scope>
    <source>
        <strain evidence="4">CGMCC 4.5798</strain>
    </source>
</reference>
<name>A0ABW0S390_9BURK</name>
<accession>A0ABW0S390</accession>
<evidence type="ECO:0000313" key="3">
    <source>
        <dbReference type="EMBL" id="MFC5551433.1"/>
    </source>
</evidence>
<dbReference type="RefSeq" id="WP_379775515.1">
    <property type="nucleotide sequence ID" value="NZ_JBHSMZ010000022.1"/>
</dbReference>